<dbReference type="PROSITE" id="PS52016">
    <property type="entry name" value="TONB_DEPENDENT_REC_3"/>
    <property type="match status" value="1"/>
</dbReference>
<dbReference type="InterPro" id="IPR012910">
    <property type="entry name" value="Plug_dom"/>
</dbReference>
<dbReference type="RefSeq" id="WP_052631612.1">
    <property type="nucleotide sequence ID" value="NZ_CP011144.1"/>
</dbReference>
<dbReference type="OrthoDB" id="9760620at2"/>
<dbReference type="PATRIC" id="fig|314722.6.peg.1666"/>
<evidence type="ECO:0000256" key="10">
    <source>
        <dbReference type="SAM" id="MobiDB-lite"/>
    </source>
</evidence>
<name>A0A0E3UN68_9GAMM</name>
<dbReference type="InterPro" id="IPR000531">
    <property type="entry name" value="Beta-barrel_TonB"/>
</dbReference>
<keyword evidence="5 9" id="KW-0798">TonB box</keyword>
<dbReference type="AlphaFoldDB" id="A0A0E3UN68"/>
<dbReference type="InterPro" id="IPR037066">
    <property type="entry name" value="Plug_dom_sf"/>
</dbReference>
<evidence type="ECO:0000256" key="5">
    <source>
        <dbReference type="ARBA" id="ARBA00023077"/>
    </source>
</evidence>
<keyword evidence="15" id="KW-1185">Reference proteome</keyword>
<organism evidence="14 15">
    <name type="scientific">Pseudoxanthomonas suwonensis</name>
    <dbReference type="NCBI Taxonomy" id="314722"/>
    <lineage>
        <taxon>Bacteria</taxon>
        <taxon>Pseudomonadati</taxon>
        <taxon>Pseudomonadota</taxon>
        <taxon>Gammaproteobacteria</taxon>
        <taxon>Lysobacterales</taxon>
        <taxon>Lysobacteraceae</taxon>
        <taxon>Pseudoxanthomonas</taxon>
    </lineage>
</organism>
<feature type="domain" description="TonB-dependent receptor plug" evidence="13">
    <location>
        <begin position="43"/>
        <end position="152"/>
    </location>
</feature>
<accession>A0A0E3UN68</accession>
<dbReference type="Gene3D" id="2.40.170.20">
    <property type="entry name" value="TonB-dependent receptor, beta-barrel domain"/>
    <property type="match status" value="1"/>
</dbReference>
<evidence type="ECO:0000256" key="8">
    <source>
        <dbReference type="PROSITE-ProRule" id="PRU01360"/>
    </source>
</evidence>
<dbReference type="GO" id="GO:0015344">
    <property type="term" value="F:siderophore uptake transmembrane transporter activity"/>
    <property type="evidence" value="ECO:0007669"/>
    <property type="project" value="TreeGrafter"/>
</dbReference>
<dbReference type="EMBL" id="CP011144">
    <property type="protein sequence ID" value="AKC86675.1"/>
    <property type="molecule type" value="Genomic_DNA"/>
</dbReference>
<dbReference type="KEGG" id="psuw:WQ53_07775"/>
<keyword evidence="11" id="KW-0732">Signal</keyword>
<evidence type="ECO:0000256" key="11">
    <source>
        <dbReference type="SAM" id="SignalP"/>
    </source>
</evidence>
<dbReference type="Gene3D" id="2.170.130.10">
    <property type="entry name" value="TonB-dependent receptor, plug domain"/>
    <property type="match status" value="1"/>
</dbReference>
<proteinExistence type="inferred from homology"/>
<evidence type="ECO:0000256" key="9">
    <source>
        <dbReference type="RuleBase" id="RU003357"/>
    </source>
</evidence>
<keyword evidence="3 8" id="KW-1134">Transmembrane beta strand</keyword>
<dbReference type="PANTHER" id="PTHR30069">
    <property type="entry name" value="TONB-DEPENDENT OUTER MEMBRANE RECEPTOR"/>
    <property type="match status" value="1"/>
</dbReference>
<keyword evidence="7 8" id="KW-0998">Cell outer membrane</keyword>
<evidence type="ECO:0000256" key="4">
    <source>
        <dbReference type="ARBA" id="ARBA00022692"/>
    </source>
</evidence>
<dbReference type="GO" id="GO:0044718">
    <property type="term" value="P:siderophore transmembrane transport"/>
    <property type="evidence" value="ECO:0007669"/>
    <property type="project" value="TreeGrafter"/>
</dbReference>
<keyword evidence="6 8" id="KW-0472">Membrane</keyword>
<feature type="signal peptide" evidence="11">
    <location>
        <begin position="1"/>
        <end position="23"/>
    </location>
</feature>
<feature type="domain" description="TonB-dependent receptor-like beta-barrel" evidence="12">
    <location>
        <begin position="235"/>
        <end position="670"/>
    </location>
</feature>
<feature type="chain" id="PRO_5002413344" evidence="11">
    <location>
        <begin position="24"/>
        <end position="706"/>
    </location>
</feature>
<dbReference type="Proteomes" id="UP000033067">
    <property type="component" value="Chromosome"/>
</dbReference>
<evidence type="ECO:0000256" key="1">
    <source>
        <dbReference type="ARBA" id="ARBA00004571"/>
    </source>
</evidence>
<comment type="similarity">
    <text evidence="8 9">Belongs to the TonB-dependent receptor family.</text>
</comment>
<evidence type="ECO:0000313" key="14">
    <source>
        <dbReference type="EMBL" id="AKC86675.1"/>
    </source>
</evidence>
<evidence type="ECO:0000259" key="13">
    <source>
        <dbReference type="Pfam" id="PF07715"/>
    </source>
</evidence>
<dbReference type="GO" id="GO:0009279">
    <property type="term" value="C:cell outer membrane"/>
    <property type="evidence" value="ECO:0007669"/>
    <property type="project" value="UniProtKB-SubCell"/>
</dbReference>
<feature type="region of interest" description="Disordered" evidence="10">
    <location>
        <begin position="349"/>
        <end position="373"/>
    </location>
</feature>
<dbReference type="SUPFAM" id="SSF56935">
    <property type="entry name" value="Porins"/>
    <property type="match status" value="1"/>
</dbReference>
<evidence type="ECO:0000313" key="15">
    <source>
        <dbReference type="Proteomes" id="UP000033067"/>
    </source>
</evidence>
<evidence type="ECO:0000256" key="7">
    <source>
        <dbReference type="ARBA" id="ARBA00023237"/>
    </source>
</evidence>
<keyword evidence="2 8" id="KW-0813">Transport</keyword>
<dbReference type="Pfam" id="PF00593">
    <property type="entry name" value="TonB_dep_Rec_b-barrel"/>
    <property type="match status" value="1"/>
</dbReference>
<dbReference type="InterPro" id="IPR036942">
    <property type="entry name" value="Beta-barrel_TonB_sf"/>
</dbReference>
<comment type="subcellular location">
    <subcellularLocation>
        <location evidence="1 8">Cell outer membrane</location>
        <topology evidence="1 8">Multi-pass membrane protein</topology>
    </subcellularLocation>
</comment>
<dbReference type="Pfam" id="PF07715">
    <property type="entry name" value="Plug"/>
    <property type="match status" value="1"/>
</dbReference>
<keyword evidence="4 8" id="KW-0812">Transmembrane</keyword>
<evidence type="ECO:0000256" key="3">
    <source>
        <dbReference type="ARBA" id="ARBA00022452"/>
    </source>
</evidence>
<evidence type="ECO:0000259" key="12">
    <source>
        <dbReference type="Pfam" id="PF00593"/>
    </source>
</evidence>
<protein>
    <submittedName>
        <fullName evidence="14">Ligand-gated channel</fullName>
    </submittedName>
</protein>
<gene>
    <name evidence="14" type="ORF">WQ53_07775</name>
</gene>
<evidence type="ECO:0000256" key="6">
    <source>
        <dbReference type="ARBA" id="ARBA00023136"/>
    </source>
</evidence>
<dbReference type="PANTHER" id="PTHR30069:SF28">
    <property type="entry name" value="TONB-DEPENDENT RECEPTOR YNCD-RELATED"/>
    <property type="match status" value="1"/>
</dbReference>
<dbReference type="InterPro" id="IPR039426">
    <property type="entry name" value="TonB-dep_rcpt-like"/>
</dbReference>
<sequence length="706" mass="74991">MTSRTRYRAAGALLAAVPTLAAAADTTLPRVVVTARVDSVSAFDLPASLDVIDLGRDSSRPQVNLSEVLGGVPGLLARDRQNHAQDTQLSIRGYGARATFGVRGVRLYADGIPATMPDGQGQLAHFSLAAGDRVEVMRGPFSALYGNSSGGVVQLWSADGGDATQADLRATAARYGSVAASARLLGSVGASGYNVAASVFDTDGYREHSAARRESFNAKLHRELPGGGRLDLVGNHFRSPQAQDPLGLTWAQVREDPRQATAVALQYDTRKSVRQDQLGASWRQPLGEAGDLRLSGYGGARAVTQYLAVPVAAQASPLSAGGVVDLDGGYGGLDARASWRGQAGGGDLEFTAGASADRQRQRRRGYENFRSDGAGPPLLGVRGALRRDQRDSVDNLDGYAQGWWRFAPQWSLLAGARYSTVRFRSDDRYVTAANPDDSGRVEYSRLTPVAGLAFAPHEDLRLYLSAGRGFETPTFNELAYRADGGAGLAFDLRPAVGRNLELGAKWRRAGGAALEAAVFRADTDDELAVARNSGGRSSFRNVGGARRQGAELSARLPLAEAWSLQLAATWLDAHFRDAFPLCTGTCTAPGDIVPAGTAIPGVAGRQGYARLQWNGQAWDAALEANAVGAVTVDDRGSASAPGYGLLHLEAARRWDAGQGRLRGFARIDNLLDRRHVGSVIVNEANGRYYEPGPGRSLLLGLEWQPR</sequence>
<evidence type="ECO:0000256" key="2">
    <source>
        <dbReference type="ARBA" id="ARBA00022448"/>
    </source>
</evidence>
<reference evidence="14 15" key="1">
    <citation type="journal article" date="2015" name="Genome Announc.">
        <title>Complete Genome Sequence of Pseudoxanthomonas suwonensis Strain J1, a Cellulose-Degrading Bacterium Isolated from Leaf- and Wood-Enriched Soil.</title>
        <authorList>
            <person name="Hou L."/>
            <person name="Jiang J."/>
            <person name="Xu Z."/>
            <person name="Zhou Y."/>
            <person name="Leung F.C."/>
        </authorList>
    </citation>
    <scope>NUCLEOTIDE SEQUENCE [LARGE SCALE GENOMIC DNA]</scope>
    <source>
        <strain evidence="14 15">J1</strain>
    </source>
</reference>